<protein>
    <submittedName>
        <fullName evidence="2">Serine hydrolase</fullName>
    </submittedName>
</protein>
<keyword evidence="3" id="KW-1185">Reference proteome</keyword>
<keyword evidence="2" id="KW-0378">Hydrolase</keyword>
<sequence>MQLRKLFFSIGIGTTVGIVLSLLACNAGESTSSFAEKVNDLLTEELGAGGPGGAVLILKNDEVVFSEGYGTANLETGEVITTKTLFNLGSISKTFVSNGILLLQERGKLSVEDPLSAYFPDFAHPEIAQKIKISHLLTHTSGLPDNRQVSRDPEFYLTAKDEENWAPELLVDSLNFAPGTNYQYSNPAFNGLALIIEQVSGQKWQDFIIENIIRPSGMASSTITDGPHPESGVAHAYVQGDGGQWAEDDYGEEPTFAAAGNGGVWSTVEELARYEQALRAAVFLPAAVIENSRTPKNDLPVKALSCLEDRTWNLGYSWFISQTDSGVKLVGHSGTQGGFYANYIAVPDQQILFVMLANFPCDRQKISLQIMQWIEEELFETAD</sequence>
<name>A0A2D0N8Q6_FLAN2</name>
<dbReference type="RefSeq" id="WP_099151951.1">
    <property type="nucleotide sequence ID" value="NZ_PDUD01000024.1"/>
</dbReference>
<dbReference type="InterPro" id="IPR012338">
    <property type="entry name" value="Beta-lactam/transpept-like"/>
</dbReference>
<dbReference type="PROSITE" id="PS51257">
    <property type="entry name" value="PROKAR_LIPOPROTEIN"/>
    <property type="match status" value="1"/>
</dbReference>
<accession>A0A2D0N8Q6</accession>
<dbReference type="EMBL" id="PDUD01000024">
    <property type="protein sequence ID" value="PHN04892.1"/>
    <property type="molecule type" value="Genomic_DNA"/>
</dbReference>
<dbReference type="SUPFAM" id="SSF56601">
    <property type="entry name" value="beta-lactamase/transpeptidase-like"/>
    <property type="match status" value="1"/>
</dbReference>
<evidence type="ECO:0000259" key="1">
    <source>
        <dbReference type="Pfam" id="PF00144"/>
    </source>
</evidence>
<gene>
    <name evidence="2" type="ORF">CRP01_19365</name>
</gene>
<dbReference type="GO" id="GO:0016787">
    <property type="term" value="F:hydrolase activity"/>
    <property type="evidence" value="ECO:0007669"/>
    <property type="project" value="UniProtKB-KW"/>
</dbReference>
<dbReference type="Proteomes" id="UP000223913">
    <property type="component" value="Unassembled WGS sequence"/>
</dbReference>
<dbReference type="PANTHER" id="PTHR46825:SF9">
    <property type="entry name" value="BETA-LACTAMASE-RELATED DOMAIN-CONTAINING PROTEIN"/>
    <property type="match status" value="1"/>
</dbReference>
<dbReference type="PANTHER" id="PTHR46825">
    <property type="entry name" value="D-ALANYL-D-ALANINE-CARBOXYPEPTIDASE/ENDOPEPTIDASE AMPH"/>
    <property type="match status" value="1"/>
</dbReference>
<organism evidence="2 3">
    <name type="scientific">Flavilitoribacter nigricans (strain ATCC 23147 / DSM 23189 / NBRC 102662 / NCIMB 1420 / SS-2)</name>
    <name type="common">Lewinella nigricans</name>
    <dbReference type="NCBI Taxonomy" id="1122177"/>
    <lineage>
        <taxon>Bacteria</taxon>
        <taxon>Pseudomonadati</taxon>
        <taxon>Bacteroidota</taxon>
        <taxon>Saprospiria</taxon>
        <taxon>Saprospirales</taxon>
        <taxon>Lewinellaceae</taxon>
        <taxon>Flavilitoribacter</taxon>
    </lineage>
</organism>
<dbReference type="InterPro" id="IPR050491">
    <property type="entry name" value="AmpC-like"/>
</dbReference>
<dbReference type="AlphaFoldDB" id="A0A2D0N8Q6"/>
<dbReference type="Pfam" id="PF00144">
    <property type="entry name" value="Beta-lactamase"/>
    <property type="match status" value="1"/>
</dbReference>
<evidence type="ECO:0000313" key="3">
    <source>
        <dbReference type="Proteomes" id="UP000223913"/>
    </source>
</evidence>
<feature type="domain" description="Beta-lactamase-related" evidence="1">
    <location>
        <begin position="44"/>
        <end position="358"/>
    </location>
</feature>
<dbReference type="Gene3D" id="3.40.710.10">
    <property type="entry name" value="DD-peptidase/beta-lactamase superfamily"/>
    <property type="match status" value="1"/>
</dbReference>
<dbReference type="InterPro" id="IPR001466">
    <property type="entry name" value="Beta-lactam-related"/>
</dbReference>
<evidence type="ECO:0000313" key="2">
    <source>
        <dbReference type="EMBL" id="PHN04892.1"/>
    </source>
</evidence>
<comment type="caution">
    <text evidence="2">The sequence shown here is derived from an EMBL/GenBank/DDBJ whole genome shotgun (WGS) entry which is preliminary data.</text>
</comment>
<proteinExistence type="predicted"/>
<dbReference type="OrthoDB" id="9793489at2"/>
<reference evidence="2 3" key="1">
    <citation type="submission" date="2017-10" db="EMBL/GenBank/DDBJ databases">
        <title>The draft genome sequence of Lewinella nigricans NBRC 102662.</title>
        <authorList>
            <person name="Wang K."/>
        </authorList>
    </citation>
    <scope>NUCLEOTIDE SEQUENCE [LARGE SCALE GENOMIC DNA]</scope>
    <source>
        <strain evidence="2 3">NBRC 102662</strain>
    </source>
</reference>